<reference evidence="2" key="1">
    <citation type="submission" date="2022-11" db="UniProtKB">
        <authorList>
            <consortium name="WormBaseParasite"/>
        </authorList>
    </citation>
    <scope>IDENTIFICATION</scope>
</reference>
<name>A0A914EPI3_9BILA</name>
<sequence length="327" mass="39192">MQRWDLLPLYRFDEVGNQHASHLLISTYINDKLKEFWFNRDELPKIRSLRDSIFSNLVMSTKRYWKRKIVTEEMLEYIYGINKEPLKVNWLQFVNPSENMLRNSLTYIHPIKHLSYNFSTYNRFHEAWPLICNPQLAANQVHICVKSIADYIDDENFDEGWQLSSFLNQLNQGNRCSLIFYAKRLDSEMIFDDFIGGTIEVFKQAKNPGNLIEYLRIWSIKIVEEEIEDFKQVLLEKGISVKEKPRSSFDLLFYRNNDNEDRDKKYFGTLKMEDWNLDLELDVHKKKQDDYTYSDDLEDYDEDEDEYKGLVCDDIIKIMIRDDSKAL</sequence>
<dbReference type="WBParaSite" id="ACRNAN_scaffold9758.g21108.t1">
    <property type="protein sequence ID" value="ACRNAN_scaffold9758.g21108.t1"/>
    <property type="gene ID" value="ACRNAN_scaffold9758.g21108"/>
</dbReference>
<evidence type="ECO:0000313" key="1">
    <source>
        <dbReference type="Proteomes" id="UP000887540"/>
    </source>
</evidence>
<proteinExistence type="predicted"/>
<keyword evidence="1" id="KW-1185">Reference proteome</keyword>
<evidence type="ECO:0000313" key="2">
    <source>
        <dbReference type="WBParaSite" id="ACRNAN_scaffold9758.g21108.t1"/>
    </source>
</evidence>
<organism evidence="1 2">
    <name type="scientific">Acrobeloides nanus</name>
    <dbReference type="NCBI Taxonomy" id="290746"/>
    <lineage>
        <taxon>Eukaryota</taxon>
        <taxon>Metazoa</taxon>
        <taxon>Ecdysozoa</taxon>
        <taxon>Nematoda</taxon>
        <taxon>Chromadorea</taxon>
        <taxon>Rhabditida</taxon>
        <taxon>Tylenchina</taxon>
        <taxon>Cephalobomorpha</taxon>
        <taxon>Cephaloboidea</taxon>
        <taxon>Cephalobidae</taxon>
        <taxon>Acrobeloides</taxon>
    </lineage>
</organism>
<accession>A0A914EPI3</accession>
<dbReference type="AlphaFoldDB" id="A0A914EPI3"/>
<dbReference type="Proteomes" id="UP000887540">
    <property type="component" value="Unplaced"/>
</dbReference>
<protein>
    <submittedName>
        <fullName evidence="2">Uncharacterized protein</fullName>
    </submittedName>
</protein>